<accession>A0AAV4R854</accession>
<dbReference type="AlphaFoldDB" id="A0AAV4R854"/>
<dbReference type="EMBL" id="BPLR01007578">
    <property type="protein sequence ID" value="GIY18133.1"/>
    <property type="molecule type" value="Genomic_DNA"/>
</dbReference>
<name>A0AAV4R854_CAEEX</name>
<proteinExistence type="predicted"/>
<keyword evidence="2" id="KW-1185">Reference proteome</keyword>
<sequence>MHSKLFNKHLKVLITPCGKLDTVLRNVTDSIPLVKPFFVLVICFLSDRSRRRFFERALPKIDFLEALLSGRPVEIGMDHFRNRT</sequence>
<reference evidence="1 2" key="1">
    <citation type="submission" date="2021-06" db="EMBL/GenBank/DDBJ databases">
        <title>Caerostris extrusa draft genome.</title>
        <authorList>
            <person name="Kono N."/>
            <person name="Arakawa K."/>
        </authorList>
    </citation>
    <scope>NUCLEOTIDE SEQUENCE [LARGE SCALE GENOMIC DNA]</scope>
</reference>
<evidence type="ECO:0000313" key="2">
    <source>
        <dbReference type="Proteomes" id="UP001054945"/>
    </source>
</evidence>
<gene>
    <name evidence="1" type="ORF">CEXT_354611</name>
</gene>
<comment type="caution">
    <text evidence="1">The sequence shown here is derived from an EMBL/GenBank/DDBJ whole genome shotgun (WGS) entry which is preliminary data.</text>
</comment>
<protein>
    <submittedName>
        <fullName evidence="1">Uncharacterized protein</fullName>
    </submittedName>
</protein>
<dbReference type="Proteomes" id="UP001054945">
    <property type="component" value="Unassembled WGS sequence"/>
</dbReference>
<organism evidence="1 2">
    <name type="scientific">Caerostris extrusa</name>
    <name type="common">Bark spider</name>
    <name type="synonym">Caerostris bankana</name>
    <dbReference type="NCBI Taxonomy" id="172846"/>
    <lineage>
        <taxon>Eukaryota</taxon>
        <taxon>Metazoa</taxon>
        <taxon>Ecdysozoa</taxon>
        <taxon>Arthropoda</taxon>
        <taxon>Chelicerata</taxon>
        <taxon>Arachnida</taxon>
        <taxon>Araneae</taxon>
        <taxon>Araneomorphae</taxon>
        <taxon>Entelegynae</taxon>
        <taxon>Araneoidea</taxon>
        <taxon>Araneidae</taxon>
        <taxon>Caerostris</taxon>
    </lineage>
</organism>
<evidence type="ECO:0000313" key="1">
    <source>
        <dbReference type="EMBL" id="GIY18133.1"/>
    </source>
</evidence>